<dbReference type="InterPro" id="IPR027417">
    <property type="entry name" value="P-loop_NTPase"/>
</dbReference>
<dbReference type="Gene3D" id="2.40.30.10">
    <property type="entry name" value="Translation factors"/>
    <property type="match status" value="2"/>
</dbReference>
<dbReference type="Pfam" id="PF22936">
    <property type="entry name" value="Pol_BBD"/>
    <property type="match status" value="1"/>
</dbReference>
<dbReference type="EMBL" id="JBBPBN010000098">
    <property type="protein sequence ID" value="KAK8979942.1"/>
    <property type="molecule type" value="Genomic_DNA"/>
</dbReference>
<evidence type="ECO:0000256" key="5">
    <source>
        <dbReference type="ARBA" id="ARBA00022741"/>
    </source>
</evidence>
<dbReference type="InterPro" id="IPR044127">
    <property type="entry name" value="eIF2g_dom_2"/>
</dbReference>
<accession>A0ABR2NUV7</accession>
<evidence type="ECO:0000256" key="4">
    <source>
        <dbReference type="ARBA" id="ARBA00022540"/>
    </source>
</evidence>
<dbReference type="InterPro" id="IPR050543">
    <property type="entry name" value="eIF2G"/>
</dbReference>
<evidence type="ECO:0000256" key="10">
    <source>
        <dbReference type="PROSITE-ProRule" id="PRU00047"/>
    </source>
</evidence>
<dbReference type="InterPro" id="IPR036875">
    <property type="entry name" value="Znf_CCHC_sf"/>
</dbReference>
<comment type="catalytic activity">
    <reaction evidence="9">
        <text>GTP + H2O = GDP + phosphate + H(+)</text>
        <dbReference type="Rhea" id="RHEA:19669"/>
        <dbReference type="ChEBI" id="CHEBI:15377"/>
        <dbReference type="ChEBI" id="CHEBI:15378"/>
        <dbReference type="ChEBI" id="CHEBI:37565"/>
        <dbReference type="ChEBI" id="CHEBI:43474"/>
        <dbReference type="ChEBI" id="CHEBI:58189"/>
        <dbReference type="EC" id="3.6.5.3"/>
    </reaction>
</comment>
<evidence type="ECO:0000256" key="6">
    <source>
        <dbReference type="ARBA" id="ARBA00022801"/>
    </source>
</evidence>
<dbReference type="InterPro" id="IPR044128">
    <property type="entry name" value="eIF2g_GTP-bd"/>
</dbReference>
<dbReference type="CDD" id="cd01888">
    <property type="entry name" value="eIF2_gamma"/>
    <property type="match status" value="1"/>
</dbReference>
<keyword evidence="8" id="KW-0342">GTP-binding</keyword>
<sequence>MSRKGLMEQDLSKLDVTKLHPLSPEVISRQATINIGTIGHVAHGKSTVVKAISGVQTVRFKNELERNITIKLGYANAKIYKCEDERCPRPQCYKAYGSGKEDSPLCDVSGFENSRMKLLRHVSFVDCPGHDILMATMLNGAAIMDGALLLIAANESCPQPQTSEHLAAVEIMRLQHIIILQNKVDLIQENVAINQHEAIQKFIQGTVADGAPVVPISAQLKYNIDVVCEYIVKKIPIPERNFISPPNMIVIRSFDVNKPGYEVDEIKGGVAGGSILRGVLKVNQFIEVRPGIVVKDESGNIKCTPIYSRIVSLYAEQNELQFAVPGGLIGVGTTMDPTLTRADRLVGQVLGEVGSLPEVFVELEVNFFLLRRLLGVRTKGSERQGKVSKLAKGEILMLNIGSMSTGARVVAVKNDLAKLQLTSPVCTSKGEKIALSRRVEKHWRLIGWGQIQAGTTLEFRSDEQPKRSSKSCYRCRKLGHLKQDCRVKVVCDRCGKSGHIKANCRVKRQEEEAVNVVLDCYEFQQTNWEQCLSIQVFDQPTNVTSLVHQDEASIDAYAFINYDEEWIVDSGCSHHATGNDTLLSDVRPHHMKKVIVTADNSLHPVTKEGDLNDRSILLKDVYHVPGLKKNLASASQITDSGRYVLFGPNDVQILSNIKHIDADVLFCGK</sequence>
<dbReference type="InterPro" id="IPR004161">
    <property type="entry name" value="EFTu-like_2"/>
</dbReference>
<dbReference type="SUPFAM" id="SSF50465">
    <property type="entry name" value="EF-Tu/eEF-1alpha/eIF2-gamma C-terminal domain"/>
    <property type="match status" value="1"/>
</dbReference>
<keyword evidence="4" id="KW-0396">Initiation factor</keyword>
<comment type="caution">
    <text evidence="13">The sequence shown here is derived from an EMBL/GenBank/DDBJ whole genome shotgun (WGS) entry which is preliminary data.</text>
</comment>
<dbReference type="InterPro" id="IPR001878">
    <property type="entry name" value="Znf_CCHC"/>
</dbReference>
<dbReference type="SUPFAM" id="SSF57756">
    <property type="entry name" value="Retrovirus zinc finger-like domains"/>
    <property type="match status" value="1"/>
</dbReference>
<evidence type="ECO:0000259" key="12">
    <source>
        <dbReference type="PROSITE" id="PS51722"/>
    </source>
</evidence>
<keyword evidence="6" id="KW-0378">Hydrolase</keyword>
<gene>
    <name evidence="13" type="ORF">V6N11_061686</name>
</gene>
<dbReference type="Pfam" id="PF09173">
    <property type="entry name" value="eIF2_C"/>
    <property type="match status" value="1"/>
</dbReference>
<dbReference type="SUPFAM" id="SSF50447">
    <property type="entry name" value="Translation proteins"/>
    <property type="match status" value="1"/>
</dbReference>
<dbReference type="InterPro" id="IPR054722">
    <property type="entry name" value="PolX-like_BBD"/>
</dbReference>
<evidence type="ECO:0000313" key="14">
    <source>
        <dbReference type="Proteomes" id="UP001396334"/>
    </source>
</evidence>
<evidence type="ECO:0000256" key="9">
    <source>
        <dbReference type="ARBA" id="ARBA00048107"/>
    </source>
</evidence>
<keyword evidence="14" id="KW-1185">Reference proteome</keyword>
<dbReference type="SMART" id="SM00343">
    <property type="entry name" value="ZnF_C2HC"/>
    <property type="match status" value="2"/>
</dbReference>
<dbReference type="Pfam" id="PF00009">
    <property type="entry name" value="GTP_EFTU"/>
    <property type="match status" value="1"/>
</dbReference>
<keyword evidence="10" id="KW-0863">Zinc-finger</keyword>
<dbReference type="Pfam" id="PF00098">
    <property type="entry name" value="zf-CCHC"/>
    <property type="match status" value="1"/>
</dbReference>
<dbReference type="Gene3D" id="4.10.60.10">
    <property type="entry name" value="Zinc finger, CCHC-type"/>
    <property type="match status" value="1"/>
</dbReference>
<comment type="function">
    <text evidence="1">This protein promotes the GTP-dependent binding of aminoacyl-tRNA to the A-site of ribosomes during protein biosynthesis.</text>
</comment>
<dbReference type="PROSITE" id="PS51722">
    <property type="entry name" value="G_TR_2"/>
    <property type="match status" value="1"/>
</dbReference>
<dbReference type="CDD" id="cd15490">
    <property type="entry name" value="eIF2_gamma_III"/>
    <property type="match status" value="1"/>
</dbReference>
<dbReference type="InterPro" id="IPR009000">
    <property type="entry name" value="Transl_B-barrel_sf"/>
</dbReference>
<keyword evidence="7" id="KW-0648">Protein biosynthesis</keyword>
<keyword evidence="10" id="KW-0479">Metal-binding</keyword>
<dbReference type="Proteomes" id="UP001396334">
    <property type="component" value="Unassembled WGS sequence"/>
</dbReference>
<feature type="domain" description="Tr-type G" evidence="12">
    <location>
        <begin position="30"/>
        <end position="239"/>
    </location>
</feature>
<evidence type="ECO:0000256" key="2">
    <source>
        <dbReference type="ARBA" id="ARBA00007249"/>
    </source>
</evidence>
<reference evidence="13 14" key="1">
    <citation type="journal article" date="2024" name="G3 (Bethesda)">
        <title>Genome assembly of Hibiscus sabdariffa L. provides insights into metabolisms of medicinal natural products.</title>
        <authorList>
            <person name="Kim T."/>
        </authorList>
    </citation>
    <scope>NUCLEOTIDE SEQUENCE [LARGE SCALE GENOMIC DNA]</scope>
    <source>
        <strain evidence="13">TK-2024</strain>
        <tissue evidence="13">Old leaves</tissue>
    </source>
</reference>
<evidence type="ECO:0000313" key="13">
    <source>
        <dbReference type="EMBL" id="KAK8979942.1"/>
    </source>
</evidence>
<dbReference type="PANTHER" id="PTHR42854">
    <property type="entry name" value="EUKARYOTIC TRANSLATION INITIATION FACTOR 2 SUBUNIT 3 FAMILY MEMBER"/>
    <property type="match status" value="1"/>
</dbReference>
<feature type="domain" description="CCHC-type" evidence="11">
    <location>
        <begin position="491"/>
        <end position="505"/>
    </location>
</feature>
<evidence type="ECO:0000256" key="7">
    <source>
        <dbReference type="ARBA" id="ARBA00022917"/>
    </source>
</evidence>
<comment type="similarity">
    <text evidence="2">Belongs to the TRAFAC class translation factor GTPase superfamily. Classic translation factor GTPase family. EF-Tu/EF-1A subfamily.</text>
</comment>
<dbReference type="PANTHER" id="PTHR42854:SF3">
    <property type="entry name" value="EUKARYOTIC TRANSLATION INITIATION FACTOR 2 SUBUNIT 3-RELATED"/>
    <property type="match status" value="1"/>
</dbReference>
<dbReference type="NCBIfam" id="NF003077">
    <property type="entry name" value="PRK04000.1"/>
    <property type="match status" value="1"/>
</dbReference>
<dbReference type="EC" id="3.6.5.3" evidence="3"/>
<organism evidence="13 14">
    <name type="scientific">Hibiscus sabdariffa</name>
    <name type="common">roselle</name>
    <dbReference type="NCBI Taxonomy" id="183260"/>
    <lineage>
        <taxon>Eukaryota</taxon>
        <taxon>Viridiplantae</taxon>
        <taxon>Streptophyta</taxon>
        <taxon>Embryophyta</taxon>
        <taxon>Tracheophyta</taxon>
        <taxon>Spermatophyta</taxon>
        <taxon>Magnoliopsida</taxon>
        <taxon>eudicotyledons</taxon>
        <taxon>Gunneridae</taxon>
        <taxon>Pentapetalae</taxon>
        <taxon>rosids</taxon>
        <taxon>malvids</taxon>
        <taxon>Malvales</taxon>
        <taxon>Malvaceae</taxon>
        <taxon>Malvoideae</taxon>
        <taxon>Hibiscus</taxon>
    </lineage>
</organism>
<evidence type="ECO:0000256" key="8">
    <source>
        <dbReference type="ARBA" id="ARBA00023134"/>
    </source>
</evidence>
<keyword evidence="10" id="KW-0862">Zinc</keyword>
<feature type="domain" description="CCHC-type" evidence="11">
    <location>
        <begin position="472"/>
        <end position="486"/>
    </location>
</feature>
<dbReference type="InterPro" id="IPR000795">
    <property type="entry name" value="T_Tr_GTP-bd_dom"/>
</dbReference>
<dbReference type="Pfam" id="PF03144">
    <property type="entry name" value="GTP_EFTU_D2"/>
    <property type="match status" value="1"/>
</dbReference>
<evidence type="ECO:0000256" key="3">
    <source>
        <dbReference type="ARBA" id="ARBA00011986"/>
    </source>
</evidence>
<name>A0ABR2NUV7_9ROSI</name>
<keyword evidence="5" id="KW-0547">Nucleotide-binding</keyword>
<dbReference type="PRINTS" id="PR00315">
    <property type="entry name" value="ELONGATNFCT"/>
</dbReference>
<dbReference type="InterPro" id="IPR015256">
    <property type="entry name" value="eIF2g_C"/>
</dbReference>
<evidence type="ECO:0000256" key="1">
    <source>
        <dbReference type="ARBA" id="ARBA00003982"/>
    </source>
</evidence>
<dbReference type="Gene3D" id="3.40.50.300">
    <property type="entry name" value="P-loop containing nucleotide triphosphate hydrolases"/>
    <property type="match status" value="1"/>
</dbReference>
<evidence type="ECO:0000259" key="11">
    <source>
        <dbReference type="PROSITE" id="PS50158"/>
    </source>
</evidence>
<dbReference type="InterPro" id="IPR009001">
    <property type="entry name" value="Transl_elong_EF1A/Init_IF2_C"/>
</dbReference>
<dbReference type="SUPFAM" id="SSF52540">
    <property type="entry name" value="P-loop containing nucleoside triphosphate hydrolases"/>
    <property type="match status" value="1"/>
</dbReference>
<protein>
    <recommendedName>
        <fullName evidence="3">protein-synthesizing GTPase</fullName>
        <ecNumber evidence="3">3.6.5.3</ecNumber>
    </recommendedName>
</protein>
<dbReference type="CDD" id="cd03688">
    <property type="entry name" value="eIF2_gamma_II"/>
    <property type="match status" value="1"/>
</dbReference>
<dbReference type="PROSITE" id="PS50158">
    <property type="entry name" value="ZF_CCHC"/>
    <property type="match status" value="2"/>
</dbReference>
<proteinExistence type="inferred from homology"/>